<comment type="subcellular location">
    <subcellularLocation>
        <location evidence="1">Cytoplasm</location>
        <location evidence="1">Cytoskeleton</location>
    </subcellularLocation>
</comment>
<dbReference type="PANTHER" id="PTHR15073">
    <property type="entry name" value="MICROTUBULE-ASSOCIATED PROTEIN"/>
    <property type="match status" value="1"/>
</dbReference>
<evidence type="ECO:0000256" key="4">
    <source>
        <dbReference type="ARBA" id="ARBA00023054"/>
    </source>
</evidence>
<keyword evidence="8" id="KW-1185">Reference proteome</keyword>
<feature type="compositionally biased region" description="Polar residues" evidence="6">
    <location>
        <begin position="135"/>
        <end position="152"/>
    </location>
</feature>
<dbReference type="InterPro" id="IPR008604">
    <property type="entry name" value="MAP7_fam"/>
</dbReference>
<dbReference type="AlphaFoldDB" id="A0AAE0VP69"/>
<feature type="compositionally biased region" description="Basic and acidic residues" evidence="6">
    <location>
        <begin position="700"/>
        <end position="843"/>
    </location>
</feature>
<feature type="region of interest" description="Disordered" evidence="6">
    <location>
        <begin position="1"/>
        <end position="47"/>
    </location>
</feature>
<reference evidence="7" key="3">
    <citation type="submission" date="2023-05" db="EMBL/GenBank/DDBJ databases">
        <authorList>
            <person name="Smith C.H."/>
        </authorList>
    </citation>
    <scope>NUCLEOTIDE SEQUENCE</scope>
    <source>
        <strain evidence="7">CHS0354</strain>
        <tissue evidence="7">Mantle</tissue>
    </source>
</reference>
<feature type="compositionally biased region" description="Polar residues" evidence="6">
    <location>
        <begin position="689"/>
        <end position="699"/>
    </location>
</feature>
<dbReference type="InterPro" id="IPR051483">
    <property type="entry name" value="MAP7_domain-containing"/>
</dbReference>
<feature type="compositionally biased region" description="Acidic residues" evidence="6">
    <location>
        <begin position="16"/>
        <end position="27"/>
    </location>
</feature>
<dbReference type="Proteomes" id="UP001195483">
    <property type="component" value="Unassembled WGS sequence"/>
</dbReference>
<evidence type="ECO:0000256" key="3">
    <source>
        <dbReference type="ARBA" id="ARBA00022490"/>
    </source>
</evidence>
<evidence type="ECO:0000256" key="2">
    <source>
        <dbReference type="ARBA" id="ARBA00007525"/>
    </source>
</evidence>
<evidence type="ECO:0000313" key="8">
    <source>
        <dbReference type="Proteomes" id="UP001195483"/>
    </source>
</evidence>
<feature type="region of interest" description="Disordered" evidence="6">
    <location>
        <begin position="940"/>
        <end position="966"/>
    </location>
</feature>
<dbReference type="GO" id="GO:0000226">
    <property type="term" value="P:microtubule cytoskeleton organization"/>
    <property type="evidence" value="ECO:0007669"/>
    <property type="project" value="InterPro"/>
</dbReference>
<evidence type="ECO:0000256" key="5">
    <source>
        <dbReference type="ARBA" id="ARBA00023212"/>
    </source>
</evidence>
<proteinExistence type="inferred from homology"/>
<feature type="compositionally biased region" description="Acidic residues" evidence="6">
    <location>
        <begin position="650"/>
        <end position="665"/>
    </location>
</feature>
<accession>A0AAE0VP69</accession>
<feature type="region of interest" description="Disordered" evidence="6">
    <location>
        <begin position="170"/>
        <end position="215"/>
    </location>
</feature>
<keyword evidence="3" id="KW-0963">Cytoplasm</keyword>
<name>A0AAE0VP69_9BIVA</name>
<comment type="caution">
    <text evidence="7">The sequence shown here is derived from an EMBL/GenBank/DDBJ whole genome shotgun (WGS) entry which is preliminary data.</text>
</comment>
<keyword evidence="4" id="KW-0175">Coiled coil</keyword>
<evidence type="ECO:0000313" key="7">
    <source>
        <dbReference type="EMBL" id="KAK3585149.1"/>
    </source>
</evidence>
<feature type="compositionally biased region" description="Basic and acidic residues" evidence="6">
    <location>
        <begin position="666"/>
        <end position="679"/>
    </location>
</feature>
<dbReference type="PANTHER" id="PTHR15073:SF1">
    <property type="entry name" value="RETICULOCYTE-BINDING PROTEIN HOMOLOG 2A"/>
    <property type="match status" value="1"/>
</dbReference>
<feature type="compositionally biased region" description="Basic and acidic residues" evidence="6">
    <location>
        <begin position="172"/>
        <end position="215"/>
    </location>
</feature>
<protein>
    <submittedName>
        <fullName evidence="7">Uncharacterized protein</fullName>
    </submittedName>
</protein>
<sequence length="1192" mass="135621">MADGTGVEGSCQLESTDAEEQPDENGTDVDSQWSATSYKLMDIAEPPRTEKRKALAFEIDLSQDLSFQGDGGDSSHMDDMNETESTSGSIGPGGDAGSSLSSDRKKREDSLPMEMKSSMISSTDSAKFTIDSVVSKGSNPESASGSTKTVINNKDKGDADRLLYMIWSGRIDPSKKDKDKEREEKIRQAREKLAEERQRKIDEMKEQQRLAQEKRERQLELRRKKIEELKSREEERRQAVGDRRKKFEETDRAKKEAILQKAKERLTRYEQWKTMGRRKGLAPGVSPPTKQFSFSTSVLYHRQNPEFSSSGTLNINVPAGHAESLMALNAIPENRLGRSFIAASAPPPTRHKSTVTLGATQQPKMRDTTQKPRKPRPASVGTSMPSFVKIESESPNSRSKSTDRIAKDKAKPPTPRRKEKEEEKKDKEGKEEAKKSELKKFPFRRKSEEKKIEKKKVEEKEKDKKKEEEVKKNVEEKEKDKKKEEEEKEKKKKEDKKEERKEEKKSPIKSFFERLSIPKRSKDSPNKQQEIEKEQSPLKSKLQKEKDKTAKEKSLQGSPAKDKAPVRSVQTPPYNEVQKEESVLEGKPEAELGRVLEEECEAVVVSAVKEEQKEEIQAQIPKADTVTEVEEVVEKKVEMTPEPVHVDETRGEEEGDKEEEEEEMAEQERTSVKQKHEVKFSTPEVKPSPTEQKITPKSQKNLELEDYKTKLAEKRRMAREKAEREAELERQRQEELRREEEERIRLEEEEQRRMEEEAIRQEEEARRAEEERLRMAIEAEEQRKREEAERLEAERKSKEDAERKGREEAERLEKERKERAKKEEEERLERKKRLEMIMKRVKVEPSSSASEKTRMESPTRMTNAASKTSLTSEESSEEKDEGSDREERHETRTAESSLEGSKFKSPLLQKLVDNKMQNGDSGTPKFKSPILQSIIGKKFGSRSGLDKTEDSSADMQTKKSVVTLSPSQEDLLRAGETEELEKRLEANGKQYTITIVGAEETEEPVESDASDKTVINSSLVRSNLTVDSGVSSTMLGSDQDRVMDSFMSVSSSMAGSAVSFNGVTSHNGDLHDSHRDLVDSSISMRTVDSWEGSQSGSLSYGGGLVDSHMSFEPHSEGQFEEIIDLNVTNKTLDLKSQQLQDNLLSNTGDLLNLNDIDNNIDNSGFDVSDVPKPIIAFEDNATRRQDVTDLLS</sequence>
<organism evidence="7 8">
    <name type="scientific">Potamilus streckersoni</name>
    <dbReference type="NCBI Taxonomy" id="2493646"/>
    <lineage>
        <taxon>Eukaryota</taxon>
        <taxon>Metazoa</taxon>
        <taxon>Spiralia</taxon>
        <taxon>Lophotrochozoa</taxon>
        <taxon>Mollusca</taxon>
        <taxon>Bivalvia</taxon>
        <taxon>Autobranchia</taxon>
        <taxon>Heteroconchia</taxon>
        <taxon>Palaeoheterodonta</taxon>
        <taxon>Unionida</taxon>
        <taxon>Unionoidea</taxon>
        <taxon>Unionidae</taxon>
        <taxon>Ambleminae</taxon>
        <taxon>Lampsilini</taxon>
        <taxon>Potamilus</taxon>
    </lineage>
</organism>
<dbReference type="GO" id="GO:0015630">
    <property type="term" value="C:microtubule cytoskeleton"/>
    <property type="evidence" value="ECO:0007669"/>
    <property type="project" value="InterPro"/>
</dbReference>
<feature type="compositionally biased region" description="Polar residues" evidence="6">
    <location>
        <begin position="28"/>
        <end position="37"/>
    </location>
</feature>
<feature type="region of interest" description="Disordered" evidence="6">
    <location>
        <begin position="339"/>
        <end position="586"/>
    </location>
</feature>
<gene>
    <name evidence="7" type="ORF">CHS0354_034282</name>
</gene>
<feature type="compositionally biased region" description="Polar residues" evidence="6">
    <location>
        <begin position="354"/>
        <end position="363"/>
    </location>
</feature>
<feature type="compositionally biased region" description="Basic and acidic residues" evidence="6">
    <location>
        <begin position="495"/>
        <end position="506"/>
    </location>
</feature>
<feature type="region of interest" description="Disordered" evidence="6">
    <location>
        <begin position="63"/>
        <end position="155"/>
    </location>
</feature>
<feature type="compositionally biased region" description="Basic and acidic residues" evidence="6">
    <location>
        <begin position="520"/>
        <end position="565"/>
    </location>
</feature>
<feature type="region of interest" description="Disordered" evidence="6">
    <location>
        <begin position="634"/>
        <end position="906"/>
    </location>
</feature>
<keyword evidence="5" id="KW-0206">Cytoskeleton</keyword>
<dbReference type="EMBL" id="JAEAOA010002006">
    <property type="protein sequence ID" value="KAK3585149.1"/>
    <property type="molecule type" value="Genomic_DNA"/>
</dbReference>
<feature type="compositionally biased region" description="Basic and acidic residues" evidence="6">
    <location>
        <begin position="577"/>
        <end position="586"/>
    </location>
</feature>
<feature type="compositionally biased region" description="Polar residues" evidence="6">
    <location>
        <begin position="953"/>
        <end position="966"/>
    </location>
</feature>
<evidence type="ECO:0000256" key="6">
    <source>
        <dbReference type="SAM" id="MobiDB-lite"/>
    </source>
</evidence>
<feature type="region of interest" description="Disordered" evidence="6">
    <location>
        <begin position="230"/>
        <end position="253"/>
    </location>
</feature>
<reference evidence="7" key="2">
    <citation type="journal article" date="2021" name="Genome Biol. Evol.">
        <title>Developing a high-quality reference genome for a parasitic bivalve with doubly uniparental inheritance (Bivalvia: Unionida).</title>
        <authorList>
            <person name="Smith C.H."/>
        </authorList>
    </citation>
    <scope>NUCLEOTIDE SEQUENCE</scope>
    <source>
        <strain evidence="7">CHS0354</strain>
        <tissue evidence="7">Mantle</tissue>
    </source>
</reference>
<dbReference type="Pfam" id="PF05672">
    <property type="entry name" value="MAP7"/>
    <property type="match status" value="1"/>
</dbReference>
<evidence type="ECO:0000256" key="1">
    <source>
        <dbReference type="ARBA" id="ARBA00004245"/>
    </source>
</evidence>
<reference evidence="7" key="1">
    <citation type="journal article" date="2021" name="Genome Biol. Evol.">
        <title>A High-Quality Reference Genome for a Parasitic Bivalve with Doubly Uniparental Inheritance (Bivalvia: Unionida).</title>
        <authorList>
            <person name="Smith C.H."/>
        </authorList>
    </citation>
    <scope>NUCLEOTIDE SEQUENCE</scope>
    <source>
        <strain evidence="7">CHS0354</strain>
    </source>
</reference>
<feature type="compositionally biased region" description="Basic and acidic residues" evidence="6">
    <location>
        <begin position="634"/>
        <end position="649"/>
    </location>
</feature>
<feature type="compositionally biased region" description="Basic and acidic residues" evidence="6">
    <location>
        <begin position="400"/>
        <end position="489"/>
    </location>
</feature>
<feature type="compositionally biased region" description="Acidic residues" evidence="6">
    <location>
        <begin position="874"/>
        <end position="884"/>
    </location>
</feature>
<comment type="similarity">
    <text evidence="2">Belongs to the MAP7 family.</text>
</comment>